<dbReference type="eggNOG" id="COG4626">
    <property type="taxonomic scope" value="Bacteria"/>
</dbReference>
<dbReference type="KEGG" id="lxy:O159_25310"/>
<proteinExistence type="predicted"/>
<accession>U3PFN4</accession>
<name>U3PFN4_LEIXC</name>
<protein>
    <recommendedName>
        <fullName evidence="3">Terminase</fullName>
    </recommendedName>
</protein>
<gene>
    <name evidence="1" type="ORF">O159_25310</name>
</gene>
<dbReference type="Gene3D" id="3.40.50.300">
    <property type="entry name" value="P-loop containing nucleotide triphosphate hydrolases"/>
    <property type="match status" value="1"/>
</dbReference>
<dbReference type="HOGENOM" id="CLU_030716_2_0_11"/>
<dbReference type="PATRIC" id="fig|1389489.3.peg.2428"/>
<sequence>MRLTVFAPEPRFLTPLDPAAATEGHQIGKLAAALGKPLMPWQRIVARGATEKNPDGSYKYKIVLVTVPRQSRKTTLVGPVQLHRIMTRPGVKAFFTAQTGKDARARFTDLGELVGASPLASLFKIRRAQGTESITVANGSGVHLFAPSPSAIHGETPHLVTLDEIWKHDAVRGGELMGAIGPAQSTLDGVSQIWMIRTQGTAQSGFMNEYVERGRSGDPNMFYAEWAMPDGADPYEPKTWWVFHPALGNTITQAALEKEAANQPRGEWMRAYMNRLTETIDPLVPAADFAALTADPIQVPSRRALAIAYAVSPGNELATVCATWRDIDGAPCTRILHTAGGTTWVVPFLLDLCAHWQPAHLAADDGGPTRAITDELERAYESGALYVKPSTTGPKDFATACEAWLGYVTEARTLKHDGSRTLTTGLANLVMRQSGDVRVFSRSRSTGAIIGPEASAVGL</sequence>
<keyword evidence="2" id="KW-1185">Reference proteome</keyword>
<dbReference type="STRING" id="1389489.O159_25310"/>
<organism evidence="1 2">
    <name type="scientific">Leifsonia xyli subsp. cynodontis DSM 46306</name>
    <dbReference type="NCBI Taxonomy" id="1389489"/>
    <lineage>
        <taxon>Bacteria</taxon>
        <taxon>Bacillati</taxon>
        <taxon>Actinomycetota</taxon>
        <taxon>Actinomycetes</taxon>
        <taxon>Micrococcales</taxon>
        <taxon>Microbacteriaceae</taxon>
        <taxon>Leifsonia</taxon>
    </lineage>
</organism>
<evidence type="ECO:0000313" key="2">
    <source>
        <dbReference type="Proteomes" id="UP000016743"/>
    </source>
</evidence>
<reference evidence="1 2" key="1">
    <citation type="journal article" date="2013" name="Genome Announc.">
        <title>Complete Genome Sequence of Leifsonia xyli subsp. cynodontis Strain DSM46306, a Gram-Positive Bacterial Pathogen of Grasses.</title>
        <authorList>
            <person name="Monteiro-Vitorello C.B."/>
            <person name="Zerillo M.M."/>
            <person name="Van Sluys M.A."/>
            <person name="Camargo L.E."/>
            <person name="Kitajima J.P."/>
        </authorList>
    </citation>
    <scope>NUCLEOTIDE SEQUENCE [LARGE SCALE GENOMIC DNA]</scope>
    <source>
        <strain evidence="1 2">DSM 46306</strain>
    </source>
</reference>
<evidence type="ECO:0008006" key="3">
    <source>
        <dbReference type="Google" id="ProtNLM"/>
    </source>
</evidence>
<dbReference type="AlphaFoldDB" id="U3PFN4"/>
<dbReference type="EMBL" id="CP006734">
    <property type="protein sequence ID" value="AGW42463.1"/>
    <property type="molecule type" value="Genomic_DNA"/>
</dbReference>
<dbReference type="Proteomes" id="UP000016743">
    <property type="component" value="Chromosome"/>
</dbReference>
<dbReference type="InterPro" id="IPR027417">
    <property type="entry name" value="P-loop_NTPase"/>
</dbReference>
<evidence type="ECO:0000313" key="1">
    <source>
        <dbReference type="EMBL" id="AGW42463.1"/>
    </source>
</evidence>